<evidence type="ECO:0000256" key="9">
    <source>
        <dbReference type="ARBA" id="ARBA00047944"/>
    </source>
</evidence>
<dbReference type="GO" id="GO:0070475">
    <property type="term" value="P:rRNA base methylation"/>
    <property type="evidence" value="ECO:0007669"/>
    <property type="project" value="TreeGrafter"/>
</dbReference>
<dbReference type="InterPro" id="IPR015947">
    <property type="entry name" value="PUA-like_sf"/>
</dbReference>
<reference evidence="13 14" key="1">
    <citation type="submission" date="2019-09" db="EMBL/GenBank/DDBJ databases">
        <title>Geobacter sp. Red96, a novel strain isolated from paddy soil.</title>
        <authorList>
            <person name="Xu Z."/>
            <person name="Masuda Y."/>
            <person name="Itoh H."/>
            <person name="Senoo K."/>
        </authorList>
    </citation>
    <scope>NUCLEOTIDE SEQUENCE [LARGE SCALE GENOMIC DNA]</scope>
    <source>
        <strain evidence="13 14">Red96</strain>
    </source>
</reference>
<dbReference type="InterPro" id="IPR046886">
    <property type="entry name" value="RsmE_MTase_dom"/>
</dbReference>
<gene>
    <name evidence="13" type="ORF">F6V25_10350</name>
</gene>
<comment type="function">
    <text evidence="8 10">Specifically methylates the N3 position of the uracil ring of uridine 1498 (m3U1498) in 16S rRNA. Acts on the fully assembled 30S ribosomal subunit.</text>
</comment>
<keyword evidence="5 10" id="KW-0489">Methyltransferase</keyword>
<sequence length="261" mass="28392">MGGDALQQGCRTGMSQRRFMISSRNIRDGYASFNGDLFNHMVRVLRLGTGEGVTLVDEAGNEHQGVIDQVSREWVAVRVEAPRQAAPAGEGGARITICQALPKGEKIDLILQKGTELGAHDFSLFGGRRSVARVREEQLAAKLERWQRITAEAARQCNRRSIPGVSWSPSAAEAAGSTSQELRLLLWEGERKLGLKAALADRACPASVIVAVGPEGGFDPLEVQQFLQQGYLPVSLGDRILRTETAAIAITAILQYIWDTQ</sequence>
<dbReference type="Pfam" id="PF20260">
    <property type="entry name" value="PUA_4"/>
    <property type="match status" value="1"/>
</dbReference>
<proteinExistence type="inferred from homology"/>
<comment type="subcellular location">
    <subcellularLocation>
        <location evidence="1 10">Cytoplasm</location>
    </subcellularLocation>
</comment>
<evidence type="ECO:0000256" key="2">
    <source>
        <dbReference type="ARBA" id="ARBA00005528"/>
    </source>
</evidence>
<dbReference type="SUPFAM" id="SSF75217">
    <property type="entry name" value="alpha/beta knot"/>
    <property type="match status" value="1"/>
</dbReference>
<dbReference type="PANTHER" id="PTHR30027:SF3">
    <property type="entry name" value="16S RRNA (URACIL(1498)-N(3))-METHYLTRANSFERASE"/>
    <property type="match status" value="1"/>
</dbReference>
<evidence type="ECO:0000256" key="6">
    <source>
        <dbReference type="ARBA" id="ARBA00022679"/>
    </source>
</evidence>
<evidence type="ECO:0000256" key="1">
    <source>
        <dbReference type="ARBA" id="ARBA00004496"/>
    </source>
</evidence>
<dbReference type="InterPro" id="IPR029028">
    <property type="entry name" value="Alpha/beta_knot_MTases"/>
</dbReference>
<dbReference type="NCBIfam" id="TIGR00046">
    <property type="entry name" value="RsmE family RNA methyltransferase"/>
    <property type="match status" value="1"/>
</dbReference>
<keyword evidence="4 10" id="KW-0698">rRNA processing</keyword>
<dbReference type="NCBIfam" id="NF008709">
    <property type="entry name" value="PRK11713.7-4"/>
    <property type="match status" value="1"/>
</dbReference>
<evidence type="ECO:0000256" key="5">
    <source>
        <dbReference type="ARBA" id="ARBA00022603"/>
    </source>
</evidence>
<dbReference type="SUPFAM" id="SSF88697">
    <property type="entry name" value="PUA domain-like"/>
    <property type="match status" value="1"/>
</dbReference>
<keyword evidence="14" id="KW-1185">Reference proteome</keyword>
<dbReference type="Proteomes" id="UP000420562">
    <property type="component" value="Unassembled WGS sequence"/>
</dbReference>
<evidence type="ECO:0000313" key="13">
    <source>
        <dbReference type="EMBL" id="KAB0665020.1"/>
    </source>
</evidence>
<protein>
    <recommendedName>
        <fullName evidence="10">Ribosomal RNA small subunit methyltransferase E</fullName>
        <ecNumber evidence="10">2.1.1.193</ecNumber>
    </recommendedName>
</protein>
<dbReference type="PANTHER" id="PTHR30027">
    <property type="entry name" value="RIBOSOMAL RNA SMALL SUBUNIT METHYLTRANSFERASE E"/>
    <property type="match status" value="1"/>
</dbReference>
<organism evidence="13 14">
    <name type="scientific">Oryzomonas japonica</name>
    <dbReference type="NCBI Taxonomy" id="2603858"/>
    <lineage>
        <taxon>Bacteria</taxon>
        <taxon>Pseudomonadati</taxon>
        <taxon>Thermodesulfobacteriota</taxon>
        <taxon>Desulfuromonadia</taxon>
        <taxon>Geobacterales</taxon>
        <taxon>Geobacteraceae</taxon>
        <taxon>Oryzomonas</taxon>
    </lineage>
</organism>
<dbReference type="GO" id="GO:0070042">
    <property type="term" value="F:rRNA (uridine-N3-)-methyltransferase activity"/>
    <property type="evidence" value="ECO:0007669"/>
    <property type="project" value="TreeGrafter"/>
</dbReference>
<comment type="caution">
    <text evidence="13">The sequence shown here is derived from an EMBL/GenBank/DDBJ whole genome shotgun (WGS) entry which is preliminary data.</text>
</comment>
<dbReference type="GO" id="GO:0005737">
    <property type="term" value="C:cytoplasm"/>
    <property type="evidence" value="ECO:0007669"/>
    <property type="project" value="UniProtKB-SubCell"/>
</dbReference>
<comment type="catalytic activity">
    <reaction evidence="9 10">
        <text>uridine(1498) in 16S rRNA + S-adenosyl-L-methionine = N(3)-methyluridine(1498) in 16S rRNA + S-adenosyl-L-homocysteine + H(+)</text>
        <dbReference type="Rhea" id="RHEA:42920"/>
        <dbReference type="Rhea" id="RHEA-COMP:10283"/>
        <dbReference type="Rhea" id="RHEA-COMP:10284"/>
        <dbReference type="ChEBI" id="CHEBI:15378"/>
        <dbReference type="ChEBI" id="CHEBI:57856"/>
        <dbReference type="ChEBI" id="CHEBI:59789"/>
        <dbReference type="ChEBI" id="CHEBI:65315"/>
        <dbReference type="ChEBI" id="CHEBI:74502"/>
        <dbReference type="EC" id="2.1.1.193"/>
    </reaction>
</comment>
<dbReference type="EC" id="2.1.1.193" evidence="10"/>
<accession>A0A7J4ZPZ6</accession>
<dbReference type="EMBL" id="VZQZ01000006">
    <property type="protein sequence ID" value="KAB0665020.1"/>
    <property type="molecule type" value="Genomic_DNA"/>
</dbReference>
<dbReference type="PIRSF" id="PIRSF015601">
    <property type="entry name" value="MTase_slr0722"/>
    <property type="match status" value="1"/>
</dbReference>
<feature type="domain" description="Ribosomal RNA small subunit methyltransferase E methyltransferase" evidence="11">
    <location>
        <begin position="94"/>
        <end position="255"/>
    </location>
</feature>
<feature type="domain" description="Ribosomal RNA small subunit methyltransferase E PUA-like" evidence="12">
    <location>
        <begin position="33"/>
        <end position="72"/>
    </location>
</feature>
<dbReference type="InterPro" id="IPR029026">
    <property type="entry name" value="tRNA_m1G_MTases_N"/>
</dbReference>
<dbReference type="Pfam" id="PF04452">
    <property type="entry name" value="Methyltrans_RNA"/>
    <property type="match status" value="1"/>
</dbReference>
<name>A0A7J4ZPZ6_9BACT</name>
<evidence type="ECO:0000256" key="7">
    <source>
        <dbReference type="ARBA" id="ARBA00022691"/>
    </source>
</evidence>
<evidence type="ECO:0000256" key="3">
    <source>
        <dbReference type="ARBA" id="ARBA00022490"/>
    </source>
</evidence>
<dbReference type="AlphaFoldDB" id="A0A7J4ZPZ6"/>
<dbReference type="Gene3D" id="3.40.1280.10">
    <property type="match status" value="1"/>
</dbReference>
<dbReference type="InterPro" id="IPR006700">
    <property type="entry name" value="RsmE"/>
</dbReference>
<dbReference type="InterPro" id="IPR046887">
    <property type="entry name" value="RsmE_PUA-like"/>
</dbReference>
<evidence type="ECO:0000259" key="12">
    <source>
        <dbReference type="Pfam" id="PF20260"/>
    </source>
</evidence>
<evidence type="ECO:0000256" key="4">
    <source>
        <dbReference type="ARBA" id="ARBA00022552"/>
    </source>
</evidence>
<evidence type="ECO:0000256" key="8">
    <source>
        <dbReference type="ARBA" id="ARBA00025699"/>
    </source>
</evidence>
<evidence type="ECO:0000313" key="14">
    <source>
        <dbReference type="Proteomes" id="UP000420562"/>
    </source>
</evidence>
<comment type="similarity">
    <text evidence="2 10">Belongs to the RNA methyltransferase RsmE family.</text>
</comment>
<keyword evidence="7 10" id="KW-0949">S-adenosyl-L-methionine</keyword>
<evidence type="ECO:0000259" key="11">
    <source>
        <dbReference type="Pfam" id="PF04452"/>
    </source>
</evidence>
<evidence type="ECO:0000256" key="10">
    <source>
        <dbReference type="PIRNR" id="PIRNR015601"/>
    </source>
</evidence>
<dbReference type="CDD" id="cd18084">
    <property type="entry name" value="RsmE-like"/>
    <property type="match status" value="1"/>
</dbReference>
<keyword evidence="6 10" id="KW-0808">Transferase</keyword>
<keyword evidence="3 10" id="KW-0963">Cytoplasm</keyword>